<dbReference type="InterPro" id="IPR001516">
    <property type="entry name" value="Proton_antipo_N"/>
</dbReference>
<proteinExistence type="predicted"/>
<feature type="transmembrane region" description="Helical" evidence="6">
    <location>
        <begin position="119"/>
        <end position="136"/>
    </location>
</feature>
<evidence type="ECO:0000313" key="9">
    <source>
        <dbReference type="EMBL" id="NKE71213.1"/>
    </source>
</evidence>
<protein>
    <submittedName>
        <fullName evidence="9">NADH-quinone oxidoreductase subunit L</fullName>
    </submittedName>
</protein>
<feature type="transmembrane region" description="Helical" evidence="6">
    <location>
        <begin position="455"/>
        <end position="476"/>
    </location>
</feature>
<feature type="transmembrane region" description="Helical" evidence="6">
    <location>
        <begin position="515"/>
        <end position="533"/>
    </location>
</feature>
<feature type="transmembrane region" description="Helical" evidence="6">
    <location>
        <begin position="31"/>
        <end position="55"/>
    </location>
</feature>
<feature type="transmembrane region" description="Helical" evidence="6">
    <location>
        <begin position="379"/>
        <end position="400"/>
    </location>
</feature>
<accession>A0A7X6IB39</accession>
<feature type="domain" description="NADH-Ubiquinone oxidoreductase (complex I) chain 5 N-terminal" evidence="8">
    <location>
        <begin position="70"/>
        <end position="120"/>
    </location>
</feature>
<feature type="transmembrane region" description="Helical" evidence="6">
    <location>
        <begin position="142"/>
        <end position="161"/>
    </location>
</feature>
<evidence type="ECO:0000256" key="3">
    <source>
        <dbReference type="ARBA" id="ARBA00022989"/>
    </source>
</evidence>
<comment type="subcellular location">
    <subcellularLocation>
        <location evidence="1">Endomembrane system</location>
        <topology evidence="1">Multi-pass membrane protein</topology>
    </subcellularLocation>
    <subcellularLocation>
        <location evidence="5">Membrane</location>
        <topology evidence="5">Multi-pass membrane protein</topology>
    </subcellularLocation>
</comment>
<feature type="transmembrane region" description="Helical" evidence="6">
    <location>
        <begin position="637"/>
        <end position="655"/>
    </location>
</feature>
<dbReference type="GO" id="GO:0042773">
    <property type="term" value="P:ATP synthesis coupled electron transport"/>
    <property type="evidence" value="ECO:0007669"/>
    <property type="project" value="InterPro"/>
</dbReference>
<feature type="transmembrane region" description="Helical" evidence="6">
    <location>
        <begin position="420"/>
        <end position="443"/>
    </location>
</feature>
<dbReference type="Pfam" id="PF00662">
    <property type="entry name" value="Proton_antipo_N"/>
    <property type="match status" value="1"/>
</dbReference>
<dbReference type="InterPro" id="IPR018393">
    <property type="entry name" value="NADHpl_OxRdtase_5_subgr"/>
</dbReference>
<dbReference type="Pfam" id="PF00361">
    <property type="entry name" value="Proton_antipo_M"/>
    <property type="match status" value="1"/>
</dbReference>
<dbReference type="PRINTS" id="PR01435">
    <property type="entry name" value="NPOXDRDTASE5"/>
</dbReference>
<dbReference type="Gene3D" id="1.20.5.2700">
    <property type="match status" value="2"/>
</dbReference>
<feature type="transmembrane region" description="Helical" evidence="6">
    <location>
        <begin position="310"/>
        <end position="336"/>
    </location>
</feature>
<evidence type="ECO:0000259" key="8">
    <source>
        <dbReference type="Pfam" id="PF00662"/>
    </source>
</evidence>
<dbReference type="NCBIfam" id="TIGR01974">
    <property type="entry name" value="NDH_I_L"/>
    <property type="match status" value="1"/>
</dbReference>
<dbReference type="PANTHER" id="PTHR42829">
    <property type="entry name" value="NADH-UBIQUINONE OXIDOREDUCTASE CHAIN 5"/>
    <property type="match status" value="1"/>
</dbReference>
<keyword evidence="3 6" id="KW-1133">Transmembrane helix</keyword>
<feature type="transmembrane region" description="Helical" evidence="6">
    <location>
        <begin position="173"/>
        <end position="193"/>
    </location>
</feature>
<gene>
    <name evidence="9" type="primary">nuoL</name>
    <name evidence="9" type="ORF">MNODULE_10740</name>
</gene>
<feature type="transmembrane region" description="Helical" evidence="6">
    <location>
        <begin position="342"/>
        <end position="359"/>
    </location>
</feature>
<dbReference type="PRINTS" id="PR01434">
    <property type="entry name" value="NADHDHGNASE5"/>
</dbReference>
<keyword evidence="2 5" id="KW-0812">Transmembrane</keyword>
<comment type="caution">
    <text evidence="9">The sequence shown here is derived from an EMBL/GenBank/DDBJ whole genome shotgun (WGS) entry which is preliminary data.</text>
</comment>
<dbReference type="AlphaFoldDB" id="A0A7X6IB39"/>
<feature type="transmembrane region" description="Helical" evidence="6">
    <location>
        <begin position="282"/>
        <end position="303"/>
    </location>
</feature>
<dbReference type="GO" id="GO:0015990">
    <property type="term" value="P:electron transport coupled proton transport"/>
    <property type="evidence" value="ECO:0007669"/>
    <property type="project" value="TreeGrafter"/>
</dbReference>
<dbReference type="PANTHER" id="PTHR42829:SF2">
    <property type="entry name" value="NADH-UBIQUINONE OXIDOREDUCTASE CHAIN 5"/>
    <property type="match status" value="1"/>
</dbReference>
<dbReference type="Proteomes" id="UP000534783">
    <property type="component" value="Unassembled WGS sequence"/>
</dbReference>
<feature type="transmembrane region" description="Helical" evidence="6">
    <location>
        <begin position="6"/>
        <end position="24"/>
    </location>
</feature>
<keyword evidence="4 6" id="KW-0472">Membrane</keyword>
<dbReference type="GO" id="GO:0016020">
    <property type="term" value="C:membrane"/>
    <property type="evidence" value="ECO:0007669"/>
    <property type="project" value="UniProtKB-SubCell"/>
</dbReference>
<organism evidence="9 10">
    <name type="scientific">Candidatus Manganitrophus noduliformans</name>
    <dbReference type="NCBI Taxonomy" id="2606439"/>
    <lineage>
        <taxon>Bacteria</taxon>
        <taxon>Pseudomonadati</taxon>
        <taxon>Nitrospirota</taxon>
        <taxon>Nitrospiria</taxon>
        <taxon>Candidatus Troglogloeales</taxon>
        <taxon>Candidatus Manganitrophaceae</taxon>
        <taxon>Candidatus Manganitrophus</taxon>
    </lineage>
</organism>
<evidence type="ECO:0000256" key="1">
    <source>
        <dbReference type="ARBA" id="ARBA00004127"/>
    </source>
</evidence>
<sequence length="656" mass="71314">MRSLLWLIPAIPFFSALLLAVFGPRFSRKTIAVFGAGSIGLSALITLGIAADFIASPPPDHRYVQTLWTWMNVGDLSAPVALLLDPLSLVMIGVVTFVGFLIHLYSVEYMAPEEGYSRFFAYMNLFVGAMLILVLGDHLLLLFLGWEGVGLCSFLLIGFWYTDPKNVRAAQKAFILTRIGDTALMIALALLLTHLGSLEITTLLDRAGETWPIGAPLAIWAAALILGGAVGKSAQLPLQVWLPDAMAGPTPTSALIHAATMVTAGVYLIARTHTLFLLAPPVLTAVAVIGAATLLIASFSALTQTDLKRVLAYSTISQIGYMFLALGVGAWSAAIFHLMTHAFFKALLFLAAGVVIHAYHGDQNLFQMGGLRRTHRFTFWVFLIGGASLAGLPLVTAGFYSKGEILWETWALGGSALWAAGVTGAFLTSLYTFRMIFLAFFSAPRKAPAGGEPGLLIRIPLVVLGILSIIGGFINLPPALGNNLLLTHFLQTVLPHTEASALHAAGGMTEIGSEAFVTAASLLGLFLAYLFYLRRPSLAESFASNPVGRALYQFWSAGWGFDLLYDRLFVRPYVLLAEASRRDVIDQFYDRWLVRPVFVLARLNRHDLIDSIYTGLSRLAAFFYETLRRTETGRVRWYAAGLAAGTIFFLGWVVLL</sequence>
<dbReference type="RefSeq" id="WP_168059645.1">
    <property type="nucleotide sequence ID" value="NZ_VTOW01000002.1"/>
</dbReference>
<dbReference type="GO" id="GO:0003954">
    <property type="term" value="F:NADH dehydrogenase activity"/>
    <property type="evidence" value="ECO:0007669"/>
    <property type="project" value="TreeGrafter"/>
</dbReference>
<evidence type="ECO:0000313" key="10">
    <source>
        <dbReference type="Proteomes" id="UP000534783"/>
    </source>
</evidence>
<feature type="transmembrane region" description="Helical" evidence="6">
    <location>
        <begin position="213"/>
        <end position="231"/>
    </location>
</feature>
<reference evidence="9 10" key="1">
    <citation type="journal article" date="2020" name="Nature">
        <title>Bacterial chemolithoautotrophy via manganese oxidation.</title>
        <authorList>
            <person name="Yu H."/>
            <person name="Leadbetter J.R."/>
        </authorList>
    </citation>
    <scope>NUCLEOTIDE SEQUENCE [LARGE SCALE GENOMIC DNA]</scope>
    <source>
        <strain evidence="9 10">Mn-1</strain>
    </source>
</reference>
<dbReference type="NCBIfam" id="NF005141">
    <property type="entry name" value="PRK06590.1"/>
    <property type="match status" value="1"/>
</dbReference>
<name>A0A7X6IB39_9BACT</name>
<feature type="transmembrane region" description="Helical" evidence="6">
    <location>
        <begin position="87"/>
        <end position="107"/>
    </location>
</feature>
<dbReference type="InterPro" id="IPR001750">
    <property type="entry name" value="ND/Mrp_TM"/>
</dbReference>
<dbReference type="GO" id="GO:0012505">
    <property type="term" value="C:endomembrane system"/>
    <property type="evidence" value="ECO:0007669"/>
    <property type="project" value="UniProtKB-SubCell"/>
</dbReference>
<evidence type="ECO:0000256" key="4">
    <source>
        <dbReference type="ARBA" id="ARBA00023136"/>
    </source>
</evidence>
<feature type="domain" description="NADH:quinone oxidoreductase/Mrp antiporter transmembrane" evidence="7">
    <location>
        <begin position="137"/>
        <end position="428"/>
    </location>
</feature>
<keyword evidence="10" id="KW-1185">Reference proteome</keyword>
<feature type="transmembrane region" description="Helical" evidence="6">
    <location>
        <begin position="252"/>
        <end position="270"/>
    </location>
</feature>
<dbReference type="EMBL" id="VTOW01000002">
    <property type="protein sequence ID" value="NKE71213.1"/>
    <property type="molecule type" value="Genomic_DNA"/>
</dbReference>
<evidence type="ECO:0000256" key="2">
    <source>
        <dbReference type="ARBA" id="ARBA00022692"/>
    </source>
</evidence>
<evidence type="ECO:0000256" key="6">
    <source>
        <dbReference type="SAM" id="Phobius"/>
    </source>
</evidence>
<dbReference type="GO" id="GO:0008137">
    <property type="term" value="F:NADH dehydrogenase (ubiquinone) activity"/>
    <property type="evidence" value="ECO:0007669"/>
    <property type="project" value="InterPro"/>
</dbReference>
<evidence type="ECO:0000256" key="5">
    <source>
        <dbReference type="RuleBase" id="RU000320"/>
    </source>
</evidence>
<dbReference type="InterPro" id="IPR003945">
    <property type="entry name" value="NU5C-like"/>
</dbReference>
<evidence type="ECO:0000259" key="7">
    <source>
        <dbReference type="Pfam" id="PF00361"/>
    </source>
</evidence>